<name>A0AAN0IJE2_AMPQE</name>
<dbReference type="CDD" id="cd22055">
    <property type="entry name" value="NAC_BTF3"/>
    <property type="match status" value="1"/>
</dbReference>
<sequence>MPINTAKLAKIQQQSEKARLGGKGTQRRKRKVVHKTATDDKKLQNTLKRLSVNSIQAVEEVNMIKDDGYVIHFVNPKVQASLAANTFAITGNCEQKSLTELLPGIFNQLVSSTCYHYLFIY</sequence>
<dbReference type="PROSITE" id="PS51151">
    <property type="entry name" value="NAC_AB"/>
    <property type="match status" value="1"/>
</dbReference>
<dbReference type="Pfam" id="PF01849">
    <property type="entry name" value="NAC"/>
    <property type="match status" value="1"/>
</dbReference>
<feature type="compositionally biased region" description="Basic residues" evidence="3">
    <location>
        <begin position="25"/>
        <end position="34"/>
    </location>
</feature>
<evidence type="ECO:0000256" key="1">
    <source>
        <dbReference type="ARBA" id="ARBA00005296"/>
    </source>
</evidence>
<dbReference type="PANTHER" id="PTHR10351">
    <property type="entry name" value="TRANSCRIPTION FACTOR BTF3 FAMILY MEMBER"/>
    <property type="match status" value="1"/>
</dbReference>
<organism evidence="5 6">
    <name type="scientific">Amphimedon queenslandica</name>
    <name type="common">Sponge</name>
    <dbReference type="NCBI Taxonomy" id="400682"/>
    <lineage>
        <taxon>Eukaryota</taxon>
        <taxon>Metazoa</taxon>
        <taxon>Porifera</taxon>
        <taxon>Demospongiae</taxon>
        <taxon>Heteroscleromorpha</taxon>
        <taxon>Haplosclerida</taxon>
        <taxon>Niphatidae</taxon>
        <taxon>Amphimedon</taxon>
    </lineage>
</organism>
<dbReference type="Gene3D" id="2.20.70.30">
    <property type="entry name" value="Nascent polypeptide-associated complex domain"/>
    <property type="match status" value="1"/>
</dbReference>
<evidence type="ECO:0000259" key="4">
    <source>
        <dbReference type="PROSITE" id="PS51151"/>
    </source>
</evidence>
<evidence type="ECO:0000256" key="3">
    <source>
        <dbReference type="SAM" id="MobiDB-lite"/>
    </source>
</evidence>
<dbReference type="EnsemblMetazoa" id="XM_003391330.3">
    <property type="protein sequence ID" value="XP_003391378.2"/>
    <property type="gene ID" value="LOC100633233"/>
</dbReference>
<feature type="region of interest" description="Disordered" evidence="3">
    <location>
        <begin position="12"/>
        <end position="37"/>
    </location>
</feature>
<dbReference type="InterPro" id="IPR038187">
    <property type="entry name" value="NAC_A/B_dom_sf"/>
</dbReference>
<dbReference type="SMART" id="SM01407">
    <property type="entry name" value="NAC"/>
    <property type="match status" value="1"/>
</dbReference>
<dbReference type="KEGG" id="aqu:100633233"/>
<reference evidence="5" key="2">
    <citation type="submission" date="2024-06" db="UniProtKB">
        <authorList>
            <consortium name="EnsemblMetazoa"/>
        </authorList>
    </citation>
    <scope>IDENTIFICATION</scope>
</reference>
<accession>A0AAN0IJE2</accession>
<evidence type="ECO:0000313" key="5">
    <source>
        <dbReference type="EnsemblMetazoa" id="XP_003391378.2"/>
    </source>
</evidence>
<evidence type="ECO:0000256" key="2">
    <source>
        <dbReference type="RuleBase" id="RU361272"/>
    </source>
</evidence>
<dbReference type="Proteomes" id="UP000007879">
    <property type="component" value="Unassembled WGS sequence"/>
</dbReference>
<dbReference type="AlphaFoldDB" id="A0AAN0IJE2"/>
<protein>
    <recommendedName>
        <fullName evidence="2">Transcription factor BTF3</fullName>
    </recommendedName>
</protein>
<reference evidence="6" key="1">
    <citation type="journal article" date="2010" name="Nature">
        <title>The Amphimedon queenslandica genome and the evolution of animal complexity.</title>
        <authorList>
            <person name="Srivastava M."/>
            <person name="Simakov O."/>
            <person name="Chapman J."/>
            <person name="Fahey B."/>
            <person name="Gauthier M.E."/>
            <person name="Mitros T."/>
            <person name="Richards G.S."/>
            <person name="Conaco C."/>
            <person name="Dacre M."/>
            <person name="Hellsten U."/>
            <person name="Larroux C."/>
            <person name="Putnam N.H."/>
            <person name="Stanke M."/>
            <person name="Adamska M."/>
            <person name="Darling A."/>
            <person name="Degnan S.M."/>
            <person name="Oakley T.H."/>
            <person name="Plachetzki D.C."/>
            <person name="Zhai Y."/>
            <person name="Adamski M."/>
            <person name="Calcino A."/>
            <person name="Cummins S.F."/>
            <person name="Goodstein D.M."/>
            <person name="Harris C."/>
            <person name="Jackson D.J."/>
            <person name="Leys S.P."/>
            <person name="Shu S."/>
            <person name="Woodcroft B.J."/>
            <person name="Vervoort M."/>
            <person name="Kosik K.S."/>
            <person name="Manning G."/>
            <person name="Degnan B.M."/>
            <person name="Rokhsar D.S."/>
        </authorList>
    </citation>
    <scope>NUCLEOTIDE SEQUENCE [LARGE SCALE GENOMIC DNA]</scope>
</reference>
<dbReference type="GeneID" id="100633233"/>
<dbReference type="InterPro" id="IPR002715">
    <property type="entry name" value="Nas_poly-pep-assoc_cplx_dom"/>
</dbReference>
<keyword evidence="6" id="KW-1185">Reference proteome</keyword>
<proteinExistence type="inferred from homology"/>
<dbReference type="FunFam" id="2.20.70.30:FF:000001">
    <property type="entry name" value="Transcription factor BTF3 homolog"/>
    <property type="match status" value="1"/>
</dbReference>
<comment type="similarity">
    <text evidence="1 2">Belongs to the NAC-beta family.</text>
</comment>
<dbReference type="RefSeq" id="XP_003391378.2">
    <property type="nucleotide sequence ID" value="XM_003391330.3"/>
</dbReference>
<dbReference type="InterPro" id="IPR039370">
    <property type="entry name" value="BTF3"/>
</dbReference>
<evidence type="ECO:0000313" key="6">
    <source>
        <dbReference type="Proteomes" id="UP000007879"/>
    </source>
</evidence>
<feature type="domain" description="NAC-A/B" evidence="4">
    <location>
        <begin position="37"/>
        <end position="102"/>
    </location>
</feature>